<dbReference type="EMBL" id="QBIY01013482">
    <property type="protein sequence ID" value="RXN03480.1"/>
    <property type="molecule type" value="Genomic_DNA"/>
</dbReference>
<keyword evidence="2" id="KW-1185">Reference proteome</keyword>
<dbReference type="AlphaFoldDB" id="A0A498L540"/>
<gene>
    <name evidence="1" type="ORF">ROHU_013499</name>
</gene>
<dbReference type="Proteomes" id="UP000290572">
    <property type="component" value="Unassembled WGS sequence"/>
</dbReference>
<accession>A0A498L540</accession>
<name>A0A498L540_LABRO</name>
<proteinExistence type="predicted"/>
<reference evidence="1 2" key="1">
    <citation type="submission" date="2018-03" db="EMBL/GenBank/DDBJ databases">
        <title>Draft genome sequence of Rohu Carp (Labeo rohita).</title>
        <authorList>
            <person name="Das P."/>
            <person name="Kushwaha B."/>
            <person name="Joshi C.G."/>
            <person name="Kumar D."/>
            <person name="Nagpure N.S."/>
            <person name="Sahoo L."/>
            <person name="Das S.P."/>
            <person name="Bit A."/>
            <person name="Patnaik S."/>
            <person name="Meher P.K."/>
            <person name="Jayasankar P."/>
            <person name="Koringa P.G."/>
            <person name="Patel N.V."/>
            <person name="Hinsu A.T."/>
            <person name="Kumar R."/>
            <person name="Pandey M."/>
            <person name="Agarwal S."/>
            <person name="Srivastava S."/>
            <person name="Singh M."/>
            <person name="Iquebal M.A."/>
            <person name="Jaiswal S."/>
            <person name="Angadi U.B."/>
            <person name="Kumar N."/>
            <person name="Raza M."/>
            <person name="Shah T.M."/>
            <person name="Rai A."/>
            <person name="Jena J.K."/>
        </authorList>
    </citation>
    <scope>NUCLEOTIDE SEQUENCE [LARGE SCALE GENOMIC DNA]</scope>
    <source>
        <strain evidence="1">DASCIFA01</strain>
        <tissue evidence="1">Testis</tissue>
    </source>
</reference>
<evidence type="ECO:0000313" key="1">
    <source>
        <dbReference type="EMBL" id="RXN03480.1"/>
    </source>
</evidence>
<sequence>MFPEQVQFVVTYSDDVYVLPKACVLPWASSHWYSQLITEVKENVADLESVIQCELTHYRLFSGMRPQQTWRHTLVYCEKLSAV</sequence>
<evidence type="ECO:0000313" key="2">
    <source>
        <dbReference type="Proteomes" id="UP000290572"/>
    </source>
</evidence>
<protein>
    <submittedName>
        <fullName evidence="1">Uncharacterized protein</fullName>
    </submittedName>
</protein>
<organism evidence="1 2">
    <name type="scientific">Labeo rohita</name>
    <name type="common">Indian major carp</name>
    <name type="synonym">Cyprinus rohita</name>
    <dbReference type="NCBI Taxonomy" id="84645"/>
    <lineage>
        <taxon>Eukaryota</taxon>
        <taxon>Metazoa</taxon>
        <taxon>Chordata</taxon>
        <taxon>Craniata</taxon>
        <taxon>Vertebrata</taxon>
        <taxon>Euteleostomi</taxon>
        <taxon>Actinopterygii</taxon>
        <taxon>Neopterygii</taxon>
        <taxon>Teleostei</taxon>
        <taxon>Ostariophysi</taxon>
        <taxon>Cypriniformes</taxon>
        <taxon>Cyprinidae</taxon>
        <taxon>Labeoninae</taxon>
        <taxon>Labeonini</taxon>
        <taxon>Labeo</taxon>
    </lineage>
</organism>
<comment type="caution">
    <text evidence="1">The sequence shown here is derived from an EMBL/GenBank/DDBJ whole genome shotgun (WGS) entry which is preliminary data.</text>
</comment>